<dbReference type="Proteomes" id="UP001432059">
    <property type="component" value="Chromosome"/>
</dbReference>
<evidence type="ECO:0000256" key="1">
    <source>
        <dbReference type="ARBA" id="ARBA00022729"/>
    </source>
</evidence>
<evidence type="ECO:0000259" key="3">
    <source>
        <dbReference type="Pfam" id="PF18962"/>
    </source>
</evidence>
<dbReference type="InterPro" id="IPR011050">
    <property type="entry name" value="Pectin_lyase_fold/virulence"/>
</dbReference>
<feature type="signal peptide" evidence="2">
    <location>
        <begin position="1"/>
        <end position="23"/>
    </location>
</feature>
<name>A0AAU0F3L6_9FLAO</name>
<dbReference type="InterPro" id="IPR026444">
    <property type="entry name" value="Secre_tail"/>
</dbReference>
<dbReference type="RefSeq" id="WP_327983826.1">
    <property type="nucleotide sequence ID" value="NZ_CP136426.1"/>
</dbReference>
<feature type="chain" id="PRO_5043793023" description="Secretion system C-terminal sorting domain-containing protein" evidence="2">
    <location>
        <begin position="24"/>
        <end position="463"/>
    </location>
</feature>
<sequence length="463" mass="51296">MNLKSRFIWSLLASLLCFFFTSAKDIYLQDLNDGTMGDGTKTNPYRELSVAVDNAENGDTIYLLSNFVHRNDALPFLINKNITIDGANQFGILFRGMHLELAGNVTFKNIGLRMLPDGSNITKIYISDYSVTFDNVNTQLSVQQDSERPTIIAGTYGGKQGNNHAQITFVNASFQSRFRKIFAGNETSIKNTPTTIILDSNTKIDEGIELSGGQDLPVNAPVEVLSSGSTKVFTNNGNSPQTKVSISDINLYNVTLQNIKDLVISKSKISTTSNFRGLTGILSITDGSFFLDNNTVPISVDGVVGNGIITLPLSKDFFSVNHNISDETTLELITWNVADYERLLGEKLISSESGNPSIIIKNSDYIVENIKESHSQYWTLKKKTLSVETLKNNKITLYPSIVTTVFHIQSEQKVNNVKILDLSGRLIKTFGNQTAYNIETLPSGVYYILLNDSQTYKIIKQNQ</sequence>
<dbReference type="SUPFAM" id="SSF51126">
    <property type="entry name" value="Pectin lyase-like"/>
    <property type="match status" value="1"/>
</dbReference>
<evidence type="ECO:0000313" key="5">
    <source>
        <dbReference type="Proteomes" id="UP001432059"/>
    </source>
</evidence>
<reference evidence="4" key="1">
    <citation type="submission" date="2023-10" db="EMBL/GenBank/DDBJ databases">
        <title>Characterization and whole genome sequencing of a novel strain of Bergeyella porcorum QD2021 isolated from pig.</title>
        <authorList>
            <person name="Liu G."/>
            <person name="Chen C."/>
            <person name="Han X."/>
        </authorList>
    </citation>
    <scope>NUCLEOTIDE SEQUENCE</scope>
    <source>
        <strain evidence="4">QD2021</strain>
    </source>
</reference>
<keyword evidence="1 2" id="KW-0732">Signal</keyword>
<dbReference type="Pfam" id="PF18962">
    <property type="entry name" value="Por_Secre_tail"/>
    <property type="match status" value="1"/>
</dbReference>
<gene>
    <name evidence="4" type="ORF">BPO_1762</name>
</gene>
<accession>A0AAU0F3L6</accession>
<evidence type="ECO:0000313" key="4">
    <source>
        <dbReference type="EMBL" id="WOC52409.1"/>
    </source>
</evidence>
<protein>
    <recommendedName>
        <fullName evidence="3">Secretion system C-terminal sorting domain-containing protein</fullName>
    </recommendedName>
</protein>
<organism evidence="4 5">
    <name type="scientific">Bergeyella porcorum</name>
    <dbReference type="NCBI Taxonomy" id="1735111"/>
    <lineage>
        <taxon>Bacteria</taxon>
        <taxon>Pseudomonadati</taxon>
        <taxon>Bacteroidota</taxon>
        <taxon>Flavobacteriia</taxon>
        <taxon>Flavobacteriales</taxon>
        <taxon>Weeksellaceae</taxon>
        <taxon>Bergeyella</taxon>
    </lineage>
</organism>
<feature type="domain" description="Secretion system C-terminal sorting" evidence="3">
    <location>
        <begin position="397"/>
        <end position="457"/>
    </location>
</feature>
<proteinExistence type="predicted"/>
<keyword evidence="5" id="KW-1185">Reference proteome</keyword>
<dbReference type="AlphaFoldDB" id="A0AAU0F3L6"/>
<dbReference type="EMBL" id="CP136426">
    <property type="protein sequence ID" value="WOC52409.1"/>
    <property type="molecule type" value="Genomic_DNA"/>
</dbReference>
<evidence type="ECO:0000256" key="2">
    <source>
        <dbReference type="SAM" id="SignalP"/>
    </source>
</evidence>
<dbReference type="NCBIfam" id="TIGR04183">
    <property type="entry name" value="Por_Secre_tail"/>
    <property type="match status" value="1"/>
</dbReference>
<dbReference type="KEGG" id="bpor:BPO_1762"/>